<evidence type="ECO:0000259" key="1">
    <source>
        <dbReference type="Pfam" id="PF17171"/>
    </source>
</evidence>
<evidence type="ECO:0000313" key="3">
    <source>
        <dbReference type="Proteomes" id="UP001497453"/>
    </source>
</evidence>
<organism evidence="2 3">
    <name type="scientific">Somion occarium</name>
    <dbReference type="NCBI Taxonomy" id="3059160"/>
    <lineage>
        <taxon>Eukaryota</taxon>
        <taxon>Fungi</taxon>
        <taxon>Dikarya</taxon>
        <taxon>Basidiomycota</taxon>
        <taxon>Agaricomycotina</taxon>
        <taxon>Agaricomycetes</taxon>
        <taxon>Polyporales</taxon>
        <taxon>Cerrenaceae</taxon>
        <taxon>Somion</taxon>
    </lineage>
</organism>
<reference evidence="3" key="1">
    <citation type="submission" date="2024-04" db="EMBL/GenBank/DDBJ databases">
        <authorList>
            <person name="Shaw F."/>
            <person name="Minotto A."/>
        </authorList>
    </citation>
    <scope>NUCLEOTIDE SEQUENCE [LARGE SCALE GENOMIC DNA]</scope>
</reference>
<dbReference type="Pfam" id="PF17171">
    <property type="entry name" value="GST_C_6"/>
    <property type="match status" value="1"/>
</dbReference>
<keyword evidence="3" id="KW-1185">Reference proteome</keyword>
<gene>
    <name evidence="2" type="ORF">GFSPODELE1_LOCUS5346</name>
</gene>
<proteinExistence type="predicted"/>
<feature type="domain" description="Metaxin glutathione S-transferase" evidence="1">
    <location>
        <begin position="228"/>
        <end position="289"/>
    </location>
</feature>
<protein>
    <recommendedName>
        <fullName evidence="1">Metaxin glutathione S-transferase domain-containing protein</fullName>
    </recommendedName>
</protein>
<dbReference type="InterPro" id="IPR036282">
    <property type="entry name" value="Glutathione-S-Trfase_C_sf"/>
</dbReference>
<dbReference type="InterPro" id="IPR050931">
    <property type="entry name" value="Mito_Protein_Transport_Metaxin"/>
</dbReference>
<dbReference type="SUPFAM" id="SSF47616">
    <property type="entry name" value="GST C-terminal domain-like"/>
    <property type="match status" value="1"/>
</dbReference>
<dbReference type="EMBL" id="OZ037946">
    <property type="protein sequence ID" value="CAL1705256.1"/>
    <property type="molecule type" value="Genomic_DNA"/>
</dbReference>
<dbReference type="PANTHER" id="PTHR12289">
    <property type="entry name" value="METAXIN RELATED"/>
    <property type="match status" value="1"/>
</dbReference>
<dbReference type="InterPro" id="IPR033468">
    <property type="entry name" value="Metaxin_GST"/>
</dbReference>
<evidence type="ECO:0000313" key="2">
    <source>
        <dbReference type="EMBL" id="CAL1705256.1"/>
    </source>
</evidence>
<accession>A0ABP1DBL6</accession>
<dbReference type="Proteomes" id="UP001497453">
    <property type="component" value="Chromosome 3"/>
</dbReference>
<sequence>MTATLPPFVHNIFTYFPLHTYPPIPSPHKARTVTSPELWIHAPRSSEPSLESSYSSDLFSSDVECLKWQAYIALRGLTGISVRWDIQPEGAIEGRLPNLRVPLKEFEPEDTKVKDDGEGELLPAHLIMEWVDKKVGNLGDLEGYVNEDARDESRAWVKLLEGDVHAALEVFQPAENDSFLKLLSPYGAVHHPIQTIFTQPLQPLTGWSSLIRPYGVHIDRNAVELKYKDAISALSERLGTDKWFLGSASPTALDALLFAYLHCLLHSKDHTLRFEITRRVNLVAWERRVHSDVRAAFQPYSRA</sequence>
<name>A0ABP1DBL6_9APHY</name>
<dbReference type="PANTHER" id="PTHR12289:SF77">
    <property type="entry name" value="METAXIN-2"/>
    <property type="match status" value="1"/>
</dbReference>